<reference evidence="1 2" key="1">
    <citation type="submission" date="2019-05" db="EMBL/GenBank/DDBJ databases">
        <title>Another draft genome of Portunus trituberculatus and its Hox gene families provides insights of decapod evolution.</title>
        <authorList>
            <person name="Jeong J.-H."/>
            <person name="Song I."/>
            <person name="Kim S."/>
            <person name="Choi T."/>
            <person name="Kim D."/>
            <person name="Ryu S."/>
            <person name="Kim W."/>
        </authorList>
    </citation>
    <scope>NUCLEOTIDE SEQUENCE [LARGE SCALE GENOMIC DNA]</scope>
    <source>
        <tissue evidence="1">Muscle</tissue>
    </source>
</reference>
<comment type="caution">
    <text evidence="1">The sequence shown here is derived from an EMBL/GenBank/DDBJ whole genome shotgun (WGS) entry which is preliminary data.</text>
</comment>
<dbReference type="AlphaFoldDB" id="A0A5B7HL03"/>
<protein>
    <submittedName>
        <fullName evidence="1">Uncharacterized protein</fullName>
    </submittedName>
</protein>
<accession>A0A5B7HL03</accession>
<evidence type="ECO:0000313" key="1">
    <source>
        <dbReference type="EMBL" id="MPC69937.1"/>
    </source>
</evidence>
<dbReference type="Proteomes" id="UP000324222">
    <property type="component" value="Unassembled WGS sequence"/>
</dbReference>
<proteinExistence type="predicted"/>
<keyword evidence="2" id="KW-1185">Reference proteome</keyword>
<evidence type="ECO:0000313" key="2">
    <source>
        <dbReference type="Proteomes" id="UP000324222"/>
    </source>
</evidence>
<gene>
    <name evidence="1" type="ORF">E2C01_064170</name>
</gene>
<sequence>MAGDADKPLAETKSYMGIPEAQFVIFLAHAVIVSETWGGRNGGHERGDVLFPHLSCLALTMLAASLTAYCHASQRIPTCCLVLPSL</sequence>
<name>A0A5B7HL03_PORTR</name>
<organism evidence="1 2">
    <name type="scientific">Portunus trituberculatus</name>
    <name type="common">Swimming crab</name>
    <name type="synonym">Neptunus trituberculatus</name>
    <dbReference type="NCBI Taxonomy" id="210409"/>
    <lineage>
        <taxon>Eukaryota</taxon>
        <taxon>Metazoa</taxon>
        <taxon>Ecdysozoa</taxon>
        <taxon>Arthropoda</taxon>
        <taxon>Crustacea</taxon>
        <taxon>Multicrustacea</taxon>
        <taxon>Malacostraca</taxon>
        <taxon>Eumalacostraca</taxon>
        <taxon>Eucarida</taxon>
        <taxon>Decapoda</taxon>
        <taxon>Pleocyemata</taxon>
        <taxon>Brachyura</taxon>
        <taxon>Eubrachyura</taxon>
        <taxon>Portunoidea</taxon>
        <taxon>Portunidae</taxon>
        <taxon>Portuninae</taxon>
        <taxon>Portunus</taxon>
    </lineage>
</organism>
<dbReference type="EMBL" id="VSRR010030238">
    <property type="protein sequence ID" value="MPC69937.1"/>
    <property type="molecule type" value="Genomic_DNA"/>
</dbReference>